<dbReference type="InterPro" id="IPR036322">
    <property type="entry name" value="WD40_repeat_dom_sf"/>
</dbReference>
<dbReference type="InterPro" id="IPR001680">
    <property type="entry name" value="WD40_rpt"/>
</dbReference>
<reference evidence="3" key="2">
    <citation type="submission" date="2024-01" db="EMBL/GenBank/DDBJ databases">
        <authorList>
            <person name="He J."/>
            <person name="Wang M."/>
            <person name="Zheng J."/>
            <person name="Liu Z."/>
        </authorList>
    </citation>
    <scope>NUCLEOTIDE SEQUENCE</scope>
    <source>
        <strain evidence="3">ZL_2023a</strain>
        <tissue evidence="3">Muscle</tissue>
    </source>
</reference>
<dbReference type="PROSITE" id="PS50082">
    <property type="entry name" value="WD_REPEATS_2"/>
    <property type="match status" value="1"/>
</dbReference>
<dbReference type="InterPro" id="IPR053299">
    <property type="entry name" value="ASTRA_WD_repeat"/>
</dbReference>
<feature type="region of interest" description="Disordered" evidence="2">
    <location>
        <begin position="168"/>
        <end position="193"/>
    </location>
</feature>
<feature type="repeat" description="WD" evidence="1">
    <location>
        <begin position="211"/>
        <end position="250"/>
    </location>
</feature>
<evidence type="ECO:0000256" key="1">
    <source>
        <dbReference type="PROSITE-ProRule" id="PRU00221"/>
    </source>
</evidence>
<organism evidence="3 4">
    <name type="scientific">Cherax quadricarinatus</name>
    <name type="common">Australian red claw crayfish</name>
    <dbReference type="NCBI Taxonomy" id="27406"/>
    <lineage>
        <taxon>Eukaryota</taxon>
        <taxon>Metazoa</taxon>
        <taxon>Ecdysozoa</taxon>
        <taxon>Arthropoda</taxon>
        <taxon>Crustacea</taxon>
        <taxon>Multicrustacea</taxon>
        <taxon>Malacostraca</taxon>
        <taxon>Eumalacostraca</taxon>
        <taxon>Eucarida</taxon>
        <taxon>Decapoda</taxon>
        <taxon>Pleocyemata</taxon>
        <taxon>Astacidea</taxon>
        <taxon>Parastacoidea</taxon>
        <taxon>Parastacidae</taxon>
        <taxon>Cherax</taxon>
    </lineage>
</organism>
<dbReference type="InterPro" id="IPR015943">
    <property type="entry name" value="WD40/YVTN_repeat-like_dom_sf"/>
</dbReference>
<dbReference type="SMART" id="SM00320">
    <property type="entry name" value="WD40"/>
    <property type="match status" value="4"/>
</dbReference>
<feature type="compositionally biased region" description="Low complexity" evidence="2">
    <location>
        <begin position="123"/>
        <end position="133"/>
    </location>
</feature>
<feature type="compositionally biased region" description="Polar residues" evidence="2">
    <location>
        <begin position="168"/>
        <end position="179"/>
    </location>
</feature>
<protein>
    <submittedName>
        <fullName evidence="3">Uncharacterized protein</fullName>
    </submittedName>
</protein>
<proteinExistence type="predicted"/>
<feature type="region of interest" description="Disordered" evidence="2">
    <location>
        <begin position="114"/>
        <end position="136"/>
    </location>
</feature>
<evidence type="ECO:0000313" key="4">
    <source>
        <dbReference type="Proteomes" id="UP001445076"/>
    </source>
</evidence>
<dbReference type="EMBL" id="JARKIK010000006">
    <property type="protein sequence ID" value="KAK8751412.1"/>
    <property type="molecule type" value="Genomic_DNA"/>
</dbReference>
<dbReference type="AlphaFoldDB" id="A0AAW0YHX8"/>
<dbReference type="PROSITE" id="PS50294">
    <property type="entry name" value="WD_REPEATS_REGION"/>
    <property type="match status" value="1"/>
</dbReference>
<dbReference type="SUPFAM" id="SSF50978">
    <property type="entry name" value="WD40 repeat-like"/>
    <property type="match status" value="1"/>
</dbReference>
<dbReference type="EMBL" id="JARKIK010000006">
    <property type="protein sequence ID" value="KAK8751413.1"/>
    <property type="molecule type" value="Genomic_DNA"/>
</dbReference>
<dbReference type="Gene3D" id="2.130.10.10">
    <property type="entry name" value="YVTN repeat-like/Quinoprotein amine dehydrogenase"/>
    <property type="match status" value="2"/>
</dbReference>
<dbReference type="EMBL" id="JARKIK010000006">
    <property type="protein sequence ID" value="KAK8751414.1"/>
    <property type="molecule type" value="Genomic_DNA"/>
</dbReference>
<keyword evidence="1" id="KW-0853">WD repeat</keyword>
<dbReference type="PANTHER" id="PTHR44156">
    <property type="entry name" value="SUPERNUMERARY LIMBS, ISOFORM B-RELATED"/>
    <property type="match status" value="1"/>
</dbReference>
<accession>A0AAW0YHX8</accession>
<evidence type="ECO:0000256" key="2">
    <source>
        <dbReference type="SAM" id="MobiDB-lite"/>
    </source>
</evidence>
<gene>
    <name evidence="3" type="ORF">OTU49_014723</name>
</gene>
<reference evidence="3 4" key="1">
    <citation type="journal article" date="2024" name="BMC Genomics">
        <title>Genome assembly of redclaw crayfish (Cherax quadricarinatus) provides insights into its immune adaptation and hypoxia tolerance.</title>
        <authorList>
            <person name="Liu Z."/>
            <person name="Zheng J."/>
            <person name="Li H."/>
            <person name="Fang K."/>
            <person name="Wang S."/>
            <person name="He J."/>
            <person name="Zhou D."/>
            <person name="Weng S."/>
            <person name="Chi M."/>
            <person name="Gu Z."/>
            <person name="He J."/>
            <person name="Li F."/>
            <person name="Wang M."/>
        </authorList>
    </citation>
    <scope>NUCLEOTIDE SEQUENCE [LARGE SCALE GENOMIC DNA]</scope>
    <source>
        <strain evidence="3">ZL_2023a</strain>
    </source>
</reference>
<sequence>KQTMEEQQLSPAQKTIRKIRKKLRQIEHLELLDRELNEEEDLKVSRKLSLREDLKKLLEEHHLDETDVMKQHSILLREEESNVKKCRSIDSSNIKQEVQDELEAQEAFQLIDTSGNDSKHQESLTSLSSTYSSPAGVLQSDKNNVSCVENVSRKTLASVDSLQHHAISQNASDVESKSQTSKKASKGSIAGSSGKKENFLWRECSCDVYTLEGHNDIVLGVDCTNSFVLSASRDTTVRVWRVGNIKEERSLRGHTAAVTVVAFLPESLAVAILAKYEVDCNELPAFQKRVSSERRVLAVSGGLDCMLKVWDIISGECLRSIYTYNGITCLGCGTWGVVTGTEGGKLEIWCLVTSHRLAFINAFQSQTTALDIEGDDIYAGSSDGEFGIWRFDGTCETLQVLYIMEAESSTYVPLKHLASVLAHNEKCLLGDSGPNIKVVDWKKGHVSRLVNHLGDIGMTDSLAVSADGYLLAASYLVDSGCSSINIREAASFKYICSLIDNNEGRYLAMSTSSGVIVTGGHLLKVWVLHDSSASPKKGKKVLSEVILPSILHKMSRAVVDSASEDDTDWASSSDDDDVQQFASVRGDGSLSGEVESSRWWCNVL</sequence>
<feature type="non-terminal residue" evidence="3">
    <location>
        <position position="1"/>
    </location>
</feature>
<comment type="caution">
    <text evidence="3">The sequence shown here is derived from an EMBL/GenBank/DDBJ whole genome shotgun (WGS) entry which is preliminary data.</text>
</comment>
<dbReference type="Pfam" id="PF00400">
    <property type="entry name" value="WD40"/>
    <property type="match status" value="1"/>
</dbReference>
<dbReference type="Proteomes" id="UP001445076">
    <property type="component" value="Unassembled WGS sequence"/>
</dbReference>
<evidence type="ECO:0000313" key="3">
    <source>
        <dbReference type="EMBL" id="KAK8751413.1"/>
    </source>
</evidence>
<dbReference type="EMBL" id="JARKIK010000006">
    <property type="protein sequence ID" value="KAK8751415.1"/>
    <property type="molecule type" value="Genomic_DNA"/>
</dbReference>
<keyword evidence="4" id="KW-1185">Reference proteome</keyword>
<name>A0AAW0YHX8_CHEQU</name>